<evidence type="ECO:0000313" key="4">
    <source>
        <dbReference type="Proteomes" id="UP000011715"/>
    </source>
</evidence>
<reference evidence="2" key="3">
    <citation type="submission" date="2011-03" db="EMBL/GenBank/DDBJ databases">
        <title>Annotation of Magnaporthe poae ATCC 64411.</title>
        <authorList>
            <person name="Ma L.-J."/>
            <person name="Dead R."/>
            <person name="Young S.K."/>
            <person name="Zeng Q."/>
            <person name="Gargeya S."/>
            <person name="Fitzgerald M."/>
            <person name="Haas B."/>
            <person name="Abouelleil A."/>
            <person name="Alvarado L."/>
            <person name="Arachchi H.M."/>
            <person name="Berlin A."/>
            <person name="Brown A."/>
            <person name="Chapman S.B."/>
            <person name="Chen Z."/>
            <person name="Dunbar C."/>
            <person name="Freedman E."/>
            <person name="Gearin G."/>
            <person name="Gellesch M."/>
            <person name="Goldberg J."/>
            <person name="Griggs A."/>
            <person name="Gujja S."/>
            <person name="Heiman D."/>
            <person name="Howarth C."/>
            <person name="Larson L."/>
            <person name="Lui A."/>
            <person name="MacDonald P.J.P."/>
            <person name="Mehta T."/>
            <person name="Montmayeur A."/>
            <person name="Murphy C."/>
            <person name="Neiman D."/>
            <person name="Pearson M."/>
            <person name="Priest M."/>
            <person name="Roberts A."/>
            <person name="Saif S."/>
            <person name="Shea T."/>
            <person name="Shenoy N."/>
            <person name="Sisk P."/>
            <person name="Stolte C."/>
            <person name="Sykes S."/>
            <person name="Yandava C."/>
            <person name="Wortman J."/>
            <person name="Nusbaum C."/>
            <person name="Birren B."/>
        </authorList>
    </citation>
    <scope>NUCLEOTIDE SEQUENCE</scope>
    <source>
        <strain evidence="2">ATCC 64411</strain>
    </source>
</reference>
<accession>A0A0C4E885</accession>
<dbReference type="VEuPathDB" id="FungiDB:MAPG_08782"/>
<sequence length="692" mass="77662">MGSAPPAVAARTEREATAARTKGGCPKCRILREQLEGKCPDRDTQITTTPKHKERTDCPHMRLIGLAISELRRMETGEGFHPLLYYPDSTFCGTVSRAYLVSCYKVGIGLVDKVRGPIQLIPDGPIDIARVRRWISTCERRHHGRCAAAKIGEVLGRDAMFDSLFPGLQVLRLVNLSEGRLEEFGRDGPPPPRYATLSYVWGGAITFRLGKANKANLLTRVGFSLALGCLPKTIVDTMDLLRQLGEQYLWVDALCLVQDDPDDVQLGVAIMDRIFETAAFTVAAAGGSNADSGLDGFRSEGAAYFSRRKRRVEIVDGRAMAAFASLPALLEATVWSKRAWTFQEQILSRRMLYFVDQQVFFHCPARLSSEWLVDSVPSFPESTCGLTIGVHPSNGLSYSVFMSLLRQYTSRKLTFEDDAMRAMAGIIRRFSELPVFQGGFFQGMPRSSFDGFLLFSSRCSSSTRRRCGFPSYSWTGWAGPLEYDTLRRKRLGLKTWLCLHTWITWFSTPPPSSPGESTLVWDPSILDDSLFSLRGYVGYPLSREGPLRDQSGLSYPAEAKVMPTKLPPEIRTREDLQYPLLQFWTFAVFYRIRISLSSEGSEVPYLISQEGRRLGRLYVDGPKNFLSSHRSLEEVFEFILLSQCKVGGYFFMYIEWMASGIAERRGVGVIWNPKSIPQSHAPGPVWKEIILA</sequence>
<dbReference type="Pfam" id="PF06985">
    <property type="entry name" value="HET"/>
    <property type="match status" value="1"/>
</dbReference>
<protein>
    <recommendedName>
        <fullName evidence="1">Heterokaryon incompatibility domain-containing protein</fullName>
    </recommendedName>
</protein>
<evidence type="ECO:0000313" key="2">
    <source>
        <dbReference type="EMBL" id="KLU89813.1"/>
    </source>
</evidence>
<dbReference type="EMBL" id="ADBL01002139">
    <property type="status" value="NOT_ANNOTATED_CDS"/>
    <property type="molecule type" value="Genomic_DNA"/>
</dbReference>
<dbReference type="OMA" id="WISTCER"/>
<dbReference type="AlphaFoldDB" id="A0A0C4E885"/>
<feature type="domain" description="Heterokaryon incompatibility" evidence="1">
    <location>
        <begin position="194"/>
        <end position="344"/>
    </location>
</feature>
<reference evidence="4" key="2">
    <citation type="submission" date="2010-05" db="EMBL/GenBank/DDBJ databases">
        <title>The genome sequence of Magnaporthe poae strain ATCC 64411.</title>
        <authorList>
            <person name="Ma L.-J."/>
            <person name="Dead R."/>
            <person name="Young S."/>
            <person name="Zeng Q."/>
            <person name="Koehrsen M."/>
            <person name="Alvarado L."/>
            <person name="Berlin A."/>
            <person name="Chapman S.B."/>
            <person name="Chen Z."/>
            <person name="Freedman E."/>
            <person name="Gellesch M."/>
            <person name="Goldberg J."/>
            <person name="Griggs A."/>
            <person name="Gujja S."/>
            <person name="Heilman E.R."/>
            <person name="Heiman D."/>
            <person name="Hepburn T."/>
            <person name="Howarth C."/>
            <person name="Jen D."/>
            <person name="Larson L."/>
            <person name="Mehta T."/>
            <person name="Neiman D."/>
            <person name="Pearson M."/>
            <person name="Roberts A."/>
            <person name="Saif S."/>
            <person name="Shea T."/>
            <person name="Shenoy N."/>
            <person name="Sisk P."/>
            <person name="Stolte C."/>
            <person name="Sykes S."/>
            <person name="Walk T."/>
            <person name="White J."/>
            <person name="Yandava C."/>
            <person name="Haas B."/>
            <person name="Nusbaum C."/>
            <person name="Birren B."/>
        </authorList>
    </citation>
    <scope>NUCLEOTIDE SEQUENCE [LARGE SCALE GENOMIC DNA]</scope>
    <source>
        <strain evidence="4">ATCC 64411 / 73-15</strain>
    </source>
</reference>
<evidence type="ECO:0000313" key="3">
    <source>
        <dbReference type="EnsemblFungi" id="MAPG_08782T0"/>
    </source>
</evidence>
<organism evidence="3 4">
    <name type="scientific">Magnaporthiopsis poae (strain ATCC 64411 / 73-15)</name>
    <name type="common">Kentucky bluegrass fungus</name>
    <name type="synonym">Magnaporthe poae</name>
    <dbReference type="NCBI Taxonomy" id="644358"/>
    <lineage>
        <taxon>Eukaryota</taxon>
        <taxon>Fungi</taxon>
        <taxon>Dikarya</taxon>
        <taxon>Ascomycota</taxon>
        <taxon>Pezizomycotina</taxon>
        <taxon>Sordariomycetes</taxon>
        <taxon>Sordariomycetidae</taxon>
        <taxon>Magnaporthales</taxon>
        <taxon>Magnaporthaceae</taxon>
        <taxon>Magnaporthiopsis</taxon>
    </lineage>
</organism>
<dbReference type="InterPro" id="IPR010730">
    <property type="entry name" value="HET"/>
</dbReference>
<gene>
    <name evidence="2" type="ORF">MAPG_08782</name>
</gene>
<dbReference type="OrthoDB" id="2958217at2759"/>
<keyword evidence="4" id="KW-1185">Reference proteome</keyword>
<dbReference type="PANTHER" id="PTHR33112">
    <property type="entry name" value="DOMAIN PROTEIN, PUTATIVE-RELATED"/>
    <property type="match status" value="1"/>
</dbReference>
<reference evidence="2" key="1">
    <citation type="submission" date="2010-05" db="EMBL/GenBank/DDBJ databases">
        <title>The Genome Sequence of Magnaporthe poae strain ATCC 64411.</title>
        <authorList>
            <consortium name="The Broad Institute Genome Sequencing Platform"/>
            <consortium name="Broad Institute Genome Sequencing Center for Infectious Disease"/>
            <person name="Ma L.-J."/>
            <person name="Dead R."/>
            <person name="Young S."/>
            <person name="Zeng Q."/>
            <person name="Koehrsen M."/>
            <person name="Alvarado L."/>
            <person name="Berlin A."/>
            <person name="Chapman S.B."/>
            <person name="Chen Z."/>
            <person name="Freedman E."/>
            <person name="Gellesch M."/>
            <person name="Goldberg J."/>
            <person name="Griggs A."/>
            <person name="Gujja S."/>
            <person name="Heilman E.R."/>
            <person name="Heiman D."/>
            <person name="Hepburn T."/>
            <person name="Howarth C."/>
            <person name="Jen D."/>
            <person name="Larson L."/>
            <person name="Mehta T."/>
            <person name="Neiman D."/>
            <person name="Pearson M."/>
            <person name="Roberts A."/>
            <person name="Saif S."/>
            <person name="Shea T."/>
            <person name="Shenoy N."/>
            <person name="Sisk P."/>
            <person name="Stolte C."/>
            <person name="Sykes S."/>
            <person name="Walk T."/>
            <person name="White J."/>
            <person name="Yandava C."/>
            <person name="Haas B."/>
            <person name="Nusbaum C."/>
            <person name="Birren B."/>
        </authorList>
    </citation>
    <scope>NUCLEOTIDE SEQUENCE</scope>
    <source>
        <strain evidence="2">ATCC 64411</strain>
    </source>
</reference>
<name>A0A0C4E885_MAGP6</name>
<dbReference type="EnsemblFungi" id="MAPG_08782T0">
    <property type="protein sequence ID" value="MAPG_08782T0"/>
    <property type="gene ID" value="MAPG_08782"/>
</dbReference>
<dbReference type="EMBL" id="GL876973">
    <property type="protein sequence ID" value="KLU89813.1"/>
    <property type="molecule type" value="Genomic_DNA"/>
</dbReference>
<reference evidence="3" key="4">
    <citation type="journal article" date="2015" name="G3 (Bethesda)">
        <title>Genome sequences of three phytopathogenic species of the Magnaporthaceae family of fungi.</title>
        <authorList>
            <person name="Okagaki L.H."/>
            <person name="Nunes C.C."/>
            <person name="Sailsbery J."/>
            <person name="Clay B."/>
            <person name="Brown D."/>
            <person name="John T."/>
            <person name="Oh Y."/>
            <person name="Young N."/>
            <person name="Fitzgerald M."/>
            <person name="Haas B.J."/>
            <person name="Zeng Q."/>
            <person name="Young S."/>
            <person name="Adiconis X."/>
            <person name="Fan L."/>
            <person name="Levin J.Z."/>
            <person name="Mitchell T.K."/>
            <person name="Okubara P.A."/>
            <person name="Farman M.L."/>
            <person name="Kohn L.M."/>
            <person name="Birren B."/>
            <person name="Ma L.-J."/>
            <person name="Dean R.A."/>
        </authorList>
    </citation>
    <scope>NUCLEOTIDE SEQUENCE</scope>
    <source>
        <strain evidence="3">ATCC 64411 / 73-15</strain>
    </source>
</reference>
<reference evidence="3" key="5">
    <citation type="submission" date="2015-06" db="UniProtKB">
        <authorList>
            <consortium name="EnsemblFungi"/>
        </authorList>
    </citation>
    <scope>IDENTIFICATION</scope>
    <source>
        <strain evidence="3">ATCC 64411</strain>
    </source>
</reference>
<dbReference type="STRING" id="644358.A0A0C4E885"/>
<dbReference type="PANTHER" id="PTHR33112:SF12">
    <property type="entry name" value="HETEROKARYON INCOMPATIBILITY DOMAIN-CONTAINING PROTEIN"/>
    <property type="match status" value="1"/>
</dbReference>
<dbReference type="eggNOG" id="ENOG502SKX3">
    <property type="taxonomic scope" value="Eukaryota"/>
</dbReference>
<dbReference type="Proteomes" id="UP000011715">
    <property type="component" value="Unassembled WGS sequence"/>
</dbReference>
<evidence type="ECO:0000259" key="1">
    <source>
        <dbReference type="Pfam" id="PF06985"/>
    </source>
</evidence>
<proteinExistence type="predicted"/>